<keyword evidence="1" id="KW-0812">Transmembrane</keyword>
<keyword evidence="1" id="KW-1133">Transmembrane helix</keyword>
<keyword evidence="3" id="KW-1185">Reference proteome</keyword>
<dbReference type="InterPro" id="IPR011989">
    <property type="entry name" value="ARM-like"/>
</dbReference>
<dbReference type="Pfam" id="PF13646">
    <property type="entry name" value="HEAT_2"/>
    <property type="match status" value="1"/>
</dbReference>
<dbReference type="Proteomes" id="UP000295689">
    <property type="component" value="Unassembled WGS sequence"/>
</dbReference>
<proteinExistence type="predicted"/>
<accession>A0A4R2BMV2</accession>
<name>A0A4R2BMV2_9BACI</name>
<dbReference type="RefSeq" id="WP_132001138.1">
    <property type="nucleotide sequence ID" value="NZ_JABUHM010000006.1"/>
</dbReference>
<dbReference type="InterPro" id="IPR016024">
    <property type="entry name" value="ARM-type_fold"/>
</dbReference>
<keyword evidence="1" id="KW-0472">Membrane</keyword>
<protein>
    <submittedName>
        <fullName evidence="2">HEAT repeat protein</fullName>
    </submittedName>
</protein>
<sequence>MFHNEIGFLITLTAALVSILLVLLVYLIIRKGLEQVKRSRIEEYKALYNEPVFEFLLTGSFNSSLTIDKNSKREAFESLLSHYSEILEGQDEKENMQRFAEVYLSDYYREKLNSLKWSQRMNALYYIEDFHIKVLEEEIVRFLERKKISKDELVHSLRILAAFQHREFYQLVSEKYNTLTYLEYRTIFARLDDTLFSKFLEGFDELPAPMQYALLDMIGYKKDTRYLAFTEDAFQNNRGEVRIKALKSLAAIGYVQSVDPYLSLLKSPEWQERMLAAKLVGSLREKTALDELTQLLHDPVWWVRSQAGQSVMMFPEGRDVLQKVADNTKDLFARDMAVEWINRGGQRE</sequence>
<dbReference type="SMART" id="SM00567">
    <property type="entry name" value="EZ_HEAT"/>
    <property type="match status" value="2"/>
</dbReference>
<feature type="transmembrane region" description="Helical" evidence="1">
    <location>
        <begin position="6"/>
        <end position="29"/>
    </location>
</feature>
<dbReference type="InterPro" id="IPR004155">
    <property type="entry name" value="PBS_lyase_HEAT"/>
</dbReference>
<dbReference type="EMBL" id="SLVV01000001">
    <property type="protein sequence ID" value="TCN28035.1"/>
    <property type="molecule type" value="Genomic_DNA"/>
</dbReference>
<evidence type="ECO:0000313" key="3">
    <source>
        <dbReference type="Proteomes" id="UP000295689"/>
    </source>
</evidence>
<reference evidence="2 3" key="1">
    <citation type="journal article" date="2015" name="Stand. Genomic Sci.">
        <title>Genomic Encyclopedia of Bacterial and Archaeal Type Strains, Phase III: the genomes of soil and plant-associated and newly described type strains.</title>
        <authorList>
            <person name="Whitman W.B."/>
            <person name="Woyke T."/>
            <person name="Klenk H.P."/>
            <person name="Zhou Y."/>
            <person name="Lilburn T.G."/>
            <person name="Beck B.J."/>
            <person name="De Vos P."/>
            <person name="Vandamme P."/>
            <person name="Eisen J.A."/>
            <person name="Garrity G."/>
            <person name="Hugenholtz P."/>
            <person name="Kyrpides N.C."/>
        </authorList>
    </citation>
    <scope>NUCLEOTIDE SEQUENCE [LARGE SCALE GENOMIC DNA]</scope>
    <source>
        <strain evidence="2 3">CV53</strain>
    </source>
</reference>
<organism evidence="2 3">
    <name type="scientific">Mesobacillus foraminis</name>
    <dbReference type="NCBI Taxonomy" id="279826"/>
    <lineage>
        <taxon>Bacteria</taxon>
        <taxon>Bacillati</taxon>
        <taxon>Bacillota</taxon>
        <taxon>Bacilli</taxon>
        <taxon>Bacillales</taxon>
        <taxon>Bacillaceae</taxon>
        <taxon>Mesobacillus</taxon>
    </lineage>
</organism>
<dbReference type="AlphaFoldDB" id="A0A4R2BMV2"/>
<evidence type="ECO:0000256" key="1">
    <source>
        <dbReference type="SAM" id="Phobius"/>
    </source>
</evidence>
<evidence type="ECO:0000313" key="2">
    <source>
        <dbReference type="EMBL" id="TCN28035.1"/>
    </source>
</evidence>
<dbReference type="SUPFAM" id="SSF48371">
    <property type="entry name" value="ARM repeat"/>
    <property type="match status" value="2"/>
</dbReference>
<gene>
    <name evidence="2" type="ORF">EV146_101366</name>
</gene>
<comment type="caution">
    <text evidence="2">The sequence shown here is derived from an EMBL/GenBank/DDBJ whole genome shotgun (WGS) entry which is preliminary data.</text>
</comment>
<dbReference type="Gene3D" id="1.25.10.10">
    <property type="entry name" value="Leucine-rich Repeat Variant"/>
    <property type="match status" value="1"/>
</dbReference>